<protein>
    <recommendedName>
        <fullName evidence="2">Peptidase C14 caspase domain-containing protein</fullName>
    </recommendedName>
</protein>
<organism evidence="3 4">
    <name type="scientific">Dyadobacter beijingensis</name>
    <dbReference type="NCBI Taxonomy" id="365489"/>
    <lineage>
        <taxon>Bacteria</taxon>
        <taxon>Pseudomonadati</taxon>
        <taxon>Bacteroidota</taxon>
        <taxon>Cytophagia</taxon>
        <taxon>Cytophagales</taxon>
        <taxon>Spirosomataceae</taxon>
        <taxon>Dyadobacter</taxon>
    </lineage>
</organism>
<comment type="caution">
    <text evidence="3">The sequence shown here is derived from an EMBL/GenBank/DDBJ whole genome shotgun (WGS) entry which is preliminary data.</text>
</comment>
<dbReference type="SUPFAM" id="SSF52129">
    <property type="entry name" value="Caspase-like"/>
    <property type="match status" value="1"/>
</dbReference>
<keyword evidence="4" id="KW-1185">Reference proteome</keyword>
<reference evidence="4" key="1">
    <citation type="journal article" date="2019" name="Int. J. Syst. Evol. Microbiol.">
        <title>The Global Catalogue of Microorganisms (GCM) 10K type strain sequencing project: providing services to taxonomists for standard genome sequencing and annotation.</title>
        <authorList>
            <consortium name="The Broad Institute Genomics Platform"/>
            <consortium name="The Broad Institute Genome Sequencing Center for Infectious Disease"/>
            <person name="Wu L."/>
            <person name="Ma J."/>
        </authorList>
    </citation>
    <scope>NUCLEOTIDE SEQUENCE [LARGE SCALE GENOMIC DNA]</scope>
    <source>
        <strain evidence="4">CGMCC 1.6375</strain>
    </source>
</reference>
<evidence type="ECO:0000259" key="2">
    <source>
        <dbReference type="Pfam" id="PF00656"/>
    </source>
</evidence>
<dbReference type="Gene3D" id="3.40.50.1460">
    <property type="match status" value="1"/>
</dbReference>
<evidence type="ECO:0000256" key="1">
    <source>
        <dbReference type="SAM" id="Coils"/>
    </source>
</evidence>
<evidence type="ECO:0000313" key="4">
    <source>
        <dbReference type="Proteomes" id="UP000632339"/>
    </source>
</evidence>
<name>A0ABQ2IIV9_9BACT</name>
<feature type="coiled-coil region" evidence="1">
    <location>
        <begin position="210"/>
        <end position="237"/>
    </location>
</feature>
<dbReference type="InterPro" id="IPR011600">
    <property type="entry name" value="Pept_C14_caspase"/>
</dbReference>
<dbReference type="Pfam" id="PF00656">
    <property type="entry name" value="Peptidase_C14"/>
    <property type="match status" value="1"/>
</dbReference>
<proteinExistence type="predicted"/>
<evidence type="ECO:0000313" key="3">
    <source>
        <dbReference type="EMBL" id="GGN11600.1"/>
    </source>
</evidence>
<sequence length="374" mass="41694">MLFVNTLAHAQSFYAVLVADTRDAVLGAGCEKDLEEMSLTLQGISKKIGYQFQEIICHEDQFGKSGIQEAISKIQCNPDDILFFYYTGHGINSTDEKSTFPVLYFKDENLELEMVHRLLKAKNPRFCLTLADCCNNLLPRSQSPPTPVTRGITVTQDTKIMRDLFVEAHGDLLISSAKKGERATAHPQNGSFYSKTWIQALAYAGSNSSRVSWETLLADAENRLQETLKNLPDSQKHHSQWAGTLPAVLPAKLSEADKLTARRLTDLQSYISIIADQSLSTEQREQAVELAISLFANDPRENGKQRSPHVLVTRKNGTTASVPVRIYFKNLMHVKFDQVEITGHNASPVTDQAGLKILFRDITVKDTVPIPGFQ</sequence>
<keyword evidence="1" id="KW-0175">Coiled coil</keyword>
<dbReference type="Proteomes" id="UP000632339">
    <property type="component" value="Unassembled WGS sequence"/>
</dbReference>
<feature type="domain" description="Peptidase C14 caspase" evidence="2">
    <location>
        <begin position="28"/>
        <end position="234"/>
    </location>
</feature>
<accession>A0ABQ2IIV9</accession>
<dbReference type="InterPro" id="IPR029030">
    <property type="entry name" value="Caspase-like_dom_sf"/>
</dbReference>
<dbReference type="EMBL" id="BMLI01000004">
    <property type="protein sequence ID" value="GGN11600.1"/>
    <property type="molecule type" value="Genomic_DNA"/>
</dbReference>
<gene>
    <name evidence="3" type="ORF">GCM10010967_54430</name>
</gene>